<dbReference type="KEGG" id="lcre:Pla8534_18010"/>
<dbReference type="Proteomes" id="UP000317648">
    <property type="component" value="Chromosome"/>
</dbReference>
<organism evidence="2 3">
    <name type="scientific">Lignipirellula cremea</name>
    <dbReference type="NCBI Taxonomy" id="2528010"/>
    <lineage>
        <taxon>Bacteria</taxon>
        <taxon>Pseudomonadati</taxon>
        <taxon>Planctomycetota</taxon>
        <taxon>Planctomycetia</taxon>
        <taxon>Pirellulales</taxon>
        <taxon>Pirellulaceae</taxon>
        <taxon>Lignipirellula</taxon>
    </lineage>
</organism>
<reference evidence="2 3" key="1">
    <citation type="submission" date="2019-02" db="EMBL/GenBank/DDBJ databases">
        <title>Deep-cultivation of Planctomycetes and their phenomic and genomic characterization uncovers novel biology.</title>
        <authorList>
            <person name="Wiegand S."/>
            <person name="Jogler M."/>
            <person name="Boedeker C."/>
            <person name="Pinto D."/>
            <person name="Vollmers J."/>
            <person name="Rivas-Marin E."/>
            <person name="Kohn T."/>
            <person name="Peeters S.H."/>
            <person name="Heuer A."/>
            <person name="Rast P."/>
            <person name="Oberbeckmann S."/>
            <person name="Bunk B."/>
            <person name="Jeske O."/>
            <person name="Meyerdierks A."/>
            <person name="Storesund J.E."/>
            <person name="Kallscheuer N."/>
            <person name="Luecker S."/>
            <person name="Lage O.M."/>
            <person name="Pohl T."/>
            <person name="Merkel B.J."/>
            <person name="Hornburger P."/>
            <person name="Mueller R.-W."/>
            <person name="Bruemmer F."/>
            <person name="Labrenz M."/>
            <person name="Spormann A.M."/>
            <person name="Op den Camp H."/>
            <person name="Overmann J."/>
            <person name="Amann R."/>
            <person name="Jetten M.S.M."/>
            <person name="Mascher T."/>
            <person name="Medema M.H."/>
            <person name="Devos D.P."/>
            <person name="Kaster A.-K."/>
            <person name="Ovreas L."/>
            <person name="Rohde M."/>
            <person name="Galperin M.Y."/>
            <person name="Jogler C."/>
        </authorList>
    </citation>
    <scope>NUCLEOTIDE SEQUENCE [LARGE SCALE GENOMIC DNA]</scope>
    <source>
        <strain evidence="2 3">Pla85_3_4</strain>
    </source>
</reference>
<proteinExistence type="predicted"/>
<name>A0A518DQ88_9BACT</name>
<dbReference type="EMBL" id="CP036433">
    <property type="protein sequence ID" value="QDU94015.1"/>
    <property type="molecule type" value="Genomic_DNA"/>
</dbReference>
<gene>
    <name evidence="2" type="ORF">Pla8534_18010</name>
</gene>
<evidence type="ECO:0000256" key="1">
    <source>
        <dbReference type="SAM" id="MobiDB-lite"/>
    </source>
</evidence>
<sequence length="32" mass="3237">MEGRGMLRPLGNSTDVAGGLFLPADPPAGLLL</sequence>
<feature type="region of interest" description="Disordered" evidence="1">
    <location>
        <begin position="1"/>
        <end position="32"/>
    </location>
</feature>
<protein>
    <submittedName>
        <fullName evidence="2">Uncharacterized protein</fullName>
    </submittedName>
</protein>
<evidence type="ECO:0000313" key="2">
    <source>
        <dbReference type="EMBL" id="QDU94015.1"/>
    </source>
</evidence>
<accession>A0A518DQ88</accession>
<dbReference type="AlphaFoldDB" id="A0A518DQ88"/>
<evidence type="ECO:0000313" key="3">
    <source>
        <dbReference type="Proteomes" id="UP000317648"/>
    </source>
</evidence>
<keyword evidence="3" id="KW-1185">Reference proteome</keyword>